<proteinExistence type="predicted"/>
<evidence type="ECO:0008006" key="2">
    <source>
        <dbReference type="Google" id="ProtNLM"/>
    </source>
</evidence>
<gene>
    <name evidence="1" type="ORF">OG549_18110</name>
</gene>
<evidence type="ECO:0000313" key="1">
    <source>
        <dbReference type="EMBL" id="WTW62413.1"/>
    </source>
</evidence>
<dbReference type="EMBL" id="CP108318">
    <property type="protein sequence ID" value="WTW62413.1"/>
    <property type="molecule type" value="Genomic_DNA"/>
</dbReference>
<sequence>MFVKDGHEFAIRSGTNTGTTKLGTVSTGGVPCTSDICERQTGGSYSCWPGGPSGDEWFHVKWNGMTGWVAVSCVDAGRYS</sequence>
<dbReference type="AlphaFoldDB" id="A0AAU2V4Q2"/>
<organism evidence="1">
    <name type="scientific">Streptomyces sp. NBC_00003</name>
    <dbReference type="NCBI Taxonomy" id="2903608"/>
    <lineage>
        <taxon>Bacteria</taxon>
        <taxon>Bacillati</taxon>
        <taxon>Actinomycetota</taxon>
        <taxon>Actinomycetes</taxon>
        <taxon>Kitasatosporales</taxon>
        <taxon>Streptomycetaceae</taxon>
        <taxon>Streptomyces</taxon>
    </lineage>
</organism>
<protein>
    <recommendedName>
        <fullName evidence="2">SH3b domain-containing protein</fullName>
    </recommendedName>
</protein>
<name>A0AAU2V4Q2_9ACTN</name>
<accession>A0AAU2V4Q2</accession>
<reference evidence="1" key="1">
    <citation type="submission" date="2022-10" db="EMBL/GenBank/DDBJ databases">
        <title>The complete genomes of actinobacterial strains from the NBC collection.</title>
        <authorList>
            <person name="Joergensen T.S."/>
            <person name="Alvarez Arevalo M."/>
            <person name="Sterndorff E.B."/>
            <person name="Faurdal D."/>
            <person name="Vuksanovic O."/>
            <person name="Mourched A.-S."/>
            <person name="Charusanti P."/>
            <person name="Shaw S."/>
            <person name="Blin K."/>
            <person name="Weber T."/>
        </authorList>
    </citation>
    <scope>NUCLEOTIDE SEQUENCE</scope>
    <source>
        <strain evidence="1">NBC_00003</strain>
    </source>
</reference>